<keyword evidence="6" id="KW-0119">Carbohydrate metabolism</keyword>
<dbReference type="Proteomes" id="UP000094256">
    <property type="component" value="Chromosome"/>
</dbReference>
<dbReference type="Gene3D" id="3.20.20.80">
    <property type="entry name" value="Glycosidases"/>
    <property type="match status" value="1"/>
</dbReference>
<dbReference type="InterPro" id="IPR017853">
    <property type="entry name" value="GH"/>
</dbReference>
<dbReference type="PANTHER" id="PTHR43576">
    <property type="entry name" value="ALPHA-L-ARABINOFURANOSIDASE C-RELATED"/>
    <property type="match status" value="1"/>
</dbReference>
<evidence type="ECO:0000256" key="7">
    <source>
        <dbReference type="ARBA" id="ARBA00023295"/>
    </source>
</evidence>
<dbReference type="InterPro" id="IPR010720">
    <property type="entry name" value="Alpha-L-AF_C"/>
</dbReference>
<keyword evidence="10" id="KW-1185">Reference proteome</keyword>
<dbReference type="Pfam" id="PF22848">
    <property type="entry name" value="ASD1_dom"/>
    <property type="match status" value="1"/>
</dbReference>
<dbReference type="InterPro" id="IPR013780">
    <property type="entry name" value="Glyco_hydro_b"/>
</dbReference>
<evidence type="ECO:0000256" key="5">
    <source>
        <dbReference type="ARBA" id="ARBA00022801"/>
    </source>
</evidence>
<evidence type="ECO:0000259" key="8">
    <source>
        <dbReference type="SMART" id="SM00813"/>
    </source>
</evidence>
<feature type="domain" description="Alpha-L-arabinofuranosidase C-terminal" evidence="8">
    <location>
        <begin position="483"/>
        <end position="669"/>
    </location>
</feature>
<comment type="similarity">
    <text evidence="2">Belongs to the glycosyl hydrolase 51 family.</text>
</comment>
<dbReference type="SUPFAM" id="SSF51445">
    <property type="entry name" value="(Trans)glycosidases"/>
    <property type="match status" value="1"/>
</dbReference>
<evidence type="ECO:0000256" key="3">
    <source>
        <dbReference type="ARBA" id="ARBA00011165"/>
    </source>
</evidence>
<evidence type="ECO:0000313" key="10">
    <source>
        <dbReference type="Proteomes" id="UP000094256"/>
    </source>
</evidence>
<evidence type="ECO:0000256" key="2">
    <source>
        <dbReference type="ARBA" id="ARBA00007186"/>
    </source>
</evidence>
<name>A0A1B3ZHJ0_9SPHN</name>
<organism evidence="9 10">
    <name type="scientific">Sphingomonas panacis</name>
    <dbReference type="NCBI Taxonomy" id="1560345"/>
    <lineage>
        <taxon>Bacteria</taxon>
        <taxon>Pseudomonadati</taxon>
        <taxon>Pseudomonadota</taxon>
        <taxon>Alphaproteobacteria</taxon>
        <taxon>Sphingomonadales</taxon>
        <taxon>Sphingomonadaceae</taxon>
        <taxon>Sphingomonas</taxon>
    </lineage>
</organism>
<evidence type="ECO:0000256" key="4">
    <source>
        <dbReference type="ARBA" id="ARBA00012670"/>
    </source>
</evidence>
<dbReference type="Gene3D" id="2.60.40.1180">
    <property type="entry name" value="Golgi alpha-mannosidase II"/>
    <property type="match status" value="1"/>
</dbReference>
<dbReference type="EC" id="3.2.1.55" evidence="4"/>
<dbReference type="GO" id="GO:0046373">
    <property type="term" value="P:L-arabinose metabolic process"/>
    <property type="evidence" value="ECO:0007669"/>
    <property type="project" value="InterPro"/>
</dbReference>
<reference evidence="9 10" key="1">
    <citation type="submission" date="2016-01" db="EMBL/GenBank/DDBJ databases">
        <title>Complete genome and mega plasmid sequence of Sphingomonas panacis DCY99 elicits systemic resistance in rice to Xanthomonas oryzae.</title>
        <authorList>
            <person name="Kim Y.J."/>
            <person name="Yang D.C."/>
            <person name="Sing P."/>
        </authorList>
    </citation>
    <scope>NUCLEOTIDE SEQUENCE [LARGE SCALE GENOMIC DNA]</scope>
    <source>
        <strain evidence="9 10">DCY99</strain>
    </source>
</reference>
<dbReference type="OrthoDB" id="9758333at2"/>
<dbReference type="Pfam" id="PF06964">
    <property type="entry name" value="Alpha-L-AF_C"/>
    <property type="match status" value="1"/>
</dbReference>
<dbReference type="STRING" id="1560345.AWL63_16410"/>
<proteinExistence type="inferred from homology"/>
<protein>
    <recommendedName>
        <fullName evidence="4">non-reducing end alpha-L-arabinofuranosidase</fullName>
        <ecNumber evidence="4">3.2.1.55</ecNumber>
    </recommendedName>
</protein>
<keyword evidence="7" id="KW-0326">Glycosidase</keyword>
<dbReference type="SMART" id="SM00813">
    <property type="entry name" value="Alpha-L-AF_C"/>
    <property type="match status" value="1"/>
</dbReference>
<dbReference type="KEGG" id="span:AWL63_16410"/>
<dbReference type="PANTHER" id="PTHR43576:SF2">
    <property type="entry name" value="INTRACELLULAR EXO-ALPHA-L-ARABINOFURANOSIDASE 2"/>
    <property type="match status" value="1"/>
</dbReference>
<dbReference type="GO" id="GO:0046556">
    <property type="term" value="F:alpha-L-arabinofuranosidase activity"/>
    <property type="evidence" value="ECO:0007669"/>
    <property type="project" value="UniProtKB-EC"/>
</dbReference>
<dbReference type="EMBL" id="CP014168">
    <property type="protein sequence ID" value="AOH86871.1"/>
    <property type="molecule type" value="Genomic_DNA"/>
</dbReference>
<dbReference type="GO" id="GO:0000272">
    <property type="term" value="P:polysaccharide catabolic process"/>
    <property type="evidence" value="ECO:0007669"/>
    <property type="project" value="TreeGrafter"/>
</dbReference>
<comment type="catalytic activity">
    <reaction evidence="1">
        <text>Hydrolysis of terminal non-reducing alpha-L-arabinofuranoside residues in alpha-L-arabinosides.</text>
        <dbReference type="EC" id="3.2.1.55"/>
    </reaction>
</comment>
<evidence type="ECO:0000256" key="6">
    <source>
        <dbReference type="ARBA" id="ARBA00023277"/>
    </source>
</evidence>
<dbReference type="AlphaFoldDB" id="A0A1B3ZHJ0"/>
<gene>
    <name evidence="9" type="ORF">AWL63_16410</name>
</gene>
<dbReference type="Gene3D" id="2.60.120.260">
    <property type="entry name" value="Galactose-binding domain-like"/>
    <property type="match status" value="1"/>
</dbReference>
<dbReference type="InterPro" id="IPR055235">
    <property type="entry name" value="ASD1_cat"/>
</dbReference>
<evidence type="ECO:0000313" key="9">
    <source>
        <dbReference type="EMBL" id="AOH86871.1"/>
    </source>
</evidence>
<comment type="subunit">
    <text evidence="3">Homohexamer; trimer of dimers.</text>
</comment>
<accession>A0A1B3ZHJ0</accession>
<keyword evidence="5" id="KW-0378">Hydrolase</keyword>
<sequence length="678" mass="73268">MMGAPVAAAPAVSNGVTVRIDATQRSTPVSPHEYGMFIEPIGGLVNRTLWAELIDDRKFYYPVVPASRDTPPPLNAEGKPGVSYRKWRPIGGDDAVTMDTANPYVGTQSASVTLGGAGPRGLGQAGLGVARGKRYSGHLWISGDAGAAVTVSLVWGPRPEDRQSIALPAPAAAWQQADFAFTPGAESKDARLEITGTGTGRFRVGAVSLMPADNINGWRADTTAIAKSLNSGFWRLPGGNFLSDWDWHEALGPRDKRPPMFDHAWSAMQTNDLGMDEWMELCRIIGVEPYVTVNAGLGDANSAAEEVEYLNGAASTDWGAKRVANGHPEPYRVKWWNIGNEPFGWWQIGKTSLDYYTIKHNEFARLMRARDPSIVLIASGAMPDQLHPKGVKQNSTLESIQPKFGTEEDWTGGLFEKSWGTFEGITEHWYDRAEERPNAPRGDELMEFVRSPSNHVRMEALEWGIYQQRFPKLRDSGVFLSIDEYAYMAGPPNLKSSLAYATVLQEMLRHTDFLKMAAFTTGVSTMDITPTDATLNATGMVFKLFGEHFGAGTVPVAVDGSSPQPQPKYDVGYAHPKVVAGSPTYPLDVIAGLSPDGKTLRVGVVNATYQPQRLALSLAGATLRGGGTRWLLGGKALTAENKVGAPAGVTIREAKVSGAARGLVVPATSAVIYELPLR</sequence>
<evidence type="ECO:0000256" key="1">
    <source>
        <dbReference type="ARBA" id="ARBA00001462"/>
    </source>
</evidence>